<feature type="compositionally biased region" description="Low complexity" evidence="2">
    <location>
        <begin position="433"/>
        <end position="446"/>
    </location>
</feature>
<evidence type="ECO:0000256" key="3">
    <source>
        <dbReference type="SAM" id="Phobius"/>
    </source>
</evidence>
<feature type="transmembrane region" description="Helical" evidence="3">
    <location>
        <begin position="356"/>
        <end position="380"/>
    </location>
</feature>
<dbReference type="Proteomes" id="UP000706124">
    <property type="component" value="Unassembled WGS sequence"/>
</dbReference>
<keyword evidence="3" id="KW-0812">Transmembrane</keyword>
<evidence type="ECO:0000313" key="6">
    <source>
        <dbReference type="Proteomes" id="UP000706124"/>
    </source>
</evidence>
<feature type="region of interest" description="Disordered" evidence="2">
    <location>
        <begin position="428"/>
        <end position="485"/>
    </location>
</feature>
<feature type="region of interest" description="Disordered" evidence="2">
    <location>
        <begin position="676"/>
        <end position="739"/>
    </location>
</feature>
<dbReference type="SUPFAM" id="SSF57850">
    <property type="entry name" value="RING/U-box"/>
    <property type="match status" value="1"/>
</dbReference>
<evidence type="ECO:0000259" key="4">
    <source>
        <dbReference type="PROSITE" id="PS50089"/>
    </source>
</evidence>
<dbReference type="InterPro" id="IPR001841">
    <property type="entry name" value="Znf_RING"/>
</dbReference>
<comment type="caution">
    <text evidence="5">The sequence shown here is derived from an EMBL/GenBank/DDBJ whole genome shotgun (WGS) entry which is preliminary data.</text>
</comment>
<accession>A0A9P7SJ06</accession>
<feature type="domain" description="RING-type" evidence="4">
    <location>
        <begin position="496"/>
        <end position="539"/>
    </location>
</feature>
<evidence type="ECO:0000256" key="1">
    <source>
        <dbReference type="PROSITE-ProRule" id="PRU00175"/>
    </source>
</evidence>
<keyword evidence="1" id="KW-0862">Zinc</keyword>
<dbReference type="InterPro" id="IPR013083">
    <property type="entry name" value="Znf_RING/FYVE/PHD"/>
</dbReference>
<keyword evidence="6" id="KW-1185">Reference proteome</keyword>
<protein>
    <recommendedName>
        <fullName evidence="4">RING-type domain-containing protein</fullName>
    </recommendedName>
</protein>
<dbReference type="PANTHER" id="PTHR22765:SF413">
    <property type="entry name" value="FINGER DOMAIN PROTEIN, PUTATIVE (AFU_ORTHOLOGUE AFUA_1G04600)-RELATED"/>
    <property type="match status" value="1"/>
</dbReference>
<dbReference type="SMART" id="SM00184">
    <property type="entry name" value="RING"/>
    <property type="match status" value="1"/>
</dbReference>
<dbReference type="GO" id="GO:0006511">
    <property type="term" value="P:ubiquitin-dependent protein catabolic process"/>
    <property type="evidence" value="ECO:0007669"/>
    <property type="project" value="TreeGrafter"/>
</dbReference>
<evidence type="ECO:0000256" key="2">
    <source>
        <dbReference type="SAM" id="MobiDB-lite"/>
    </source>
</evidence>
<dbReference type="OrthoDB" id="21204at2759"/>
<evidence type="ECO:0000313" key="5">
    <source>
        <dbReference type="EMBL" id="KAG5941998.1"/>
    </source>
</evidence>
<organism evidence="5 6">
    <name type="scientific">Claviceps pazoutovae</name>
    <dbReference type="NCBI Taxonomy" id="1649127"/>
    <lineage>
        <taxon>Eukaryota</taxon>
        <taxon>Fungi</taxon>
        <taxon>Dikarya</taxon>
        <taxon>Ascomycota</taxon>
        <taxon>Pezizomycotina</taxon>
        <taxon>Sordariomycetes</taxon>
        <taxon>Hypocreomycetidae</taxon>
        <taxon>Hypocreales</taxon>
        <taxon>Clavicipitaceae</taxon>
        <taxon>Claviceps</taxon>
    </lineage>
</organism>
<reference evidence="5 6" key="1">
    <citation type="journal article" date="2020" name="bioRxiv">
        <title>Whole genome comparisons of ergot fungi reveals the divergence and evolution of species within the genus Claviceps are the result of varying mechanisms driving genome evolution and host range expansion.</title>
        <authorList>
            <person name="Wyka S.A."/>
            <person name="Mondo S.J."/>
            <person name="Liu M."/>
            <person name="Dettman J."/>
            <person name="Nalam V."/>
            <person name="Broders K.D."/>
        </authorList>
    </citation>
    <scope>NUCLEOTIDE SEQUENCE [LARGE SCALE GENOMIC DNA]</scope>
    <source>
        <strain evidence="5 6">CCC 1485</strain>
    </source>
</reference>
<dbReference type="EMBL" id="SRPO01000087">
    <property type="protein sequence ID" value="KAG5941998.1"/>
    <property type="molecule type" value="Genomic_DNA"/>
</dbReference>
<dbReference type="AlphaFoldDB" id="A0A9P7SJ06"/>
<keyword evidence="3" id="KW-0472">Membrane</keyword>
<dbReference type="Pfam" id="PF13639">
    <property type="entry name" value="zf-RING_2"/>
    <property type="match status" value="1"/>
</dbReference>
<dbReference type="Gene3D" id="3.30.40.10">
    <property type="entry name" value="Zinc/RING finger domain, C3HC4 (zinc finger)"/>
    <property type="match status" value="1"/>
</dbReference>
<dbReference type="PANTHER" id="PTHR22765">
    <property type="entry name" value="RING FINGER AND PROTEASE ASSOCIATED DOMAIN-CONTAINING"/>
    <property type="match status" value="1"/>
</dbReference>
<dbReference type="GO" id="GO:0005737">
    <property type="term" value="C:cytoplasm"/>
    <property type="evidence" value="ECO:0007669"/>
    <property type="project" value="TreeGrafter"/>
</dbReference>
<gene>
    <name evidence="5" type="ORF">E4U60_007544</name>
</gene>
<dbReference type="GO" id="GO:0008270">
    <property type="term" value="F:zinc ion binding"/>
    <property type="evidence" value="ECO:0007669"/>
    <property type="project" value="UniProtKB-KW"/>
</dbReference>
<proteinExistence type="predicted"/>
<dbReference type="PROSITE" id="PS50089">
    <property type="entry name" value="ZF_RING_2"/>
    <property type="match status" value="1"/>
</dbReference>
<keyword evidence="1" id="KW-0479">Metal-binding</keyword>
<keyword evidence="3" id="KW-1133">Transmembrane helix</keyword>
<dbReference type="GO" id="GO:0061630">
    <property type="term" value="F:ubiquitin protein ligase activity"/>
    <property type="evidence" value="ECO:0007669"/>
    <property type="project" value="TreeGrafter"/>
</dbReference>
<dbReference type="InterPro" id="IPR051826">
    <property type="entry name" value="E3_ubiquitin-ligase_domain"/>
</dbReference>
<keyword evidence="1" id="KW-0863">Zinc-finger</keyword>
<sequence length="739" mass="82845">MAENSTGAREQDRVNFQFHGQEMRALENIVTCGLDVWFPARMELLSEQRHEAGAPKVHEAGRRERRKGTPNLVAVRKSLCDPLLTYGVPPTKTSPLLCSQRQSLAKSTYILVFCCILWWDACMRDSSIVALTDLQNNIFLFSNPGWNGEGTIASTISKNLSQQTSQLAYEQIIDKNLTTLSTGNTGVYDDSIQGLLFVPDITSVPSCDVQQYDTIPRNVTRRKDLPPANFNLIAIAPWFSSDCTQAYLNSALQGPVKAFIFYKPNNSTNKPQEGDSPVWNVGDGGAWRSNRHFPIFAIPGREGQKIIKQLSLYSGAISQIPHGKEISQLYNIHWTAYLRIWTKLTLDRPSTPPATWAFILIVIGALLSVILVVSLTMHFIQRRNRTLLRKRVQSGEVDLEAMGIKRVTVPASHVRQFPLFTYNAEPDLLDMPSSPRSRTTQSTSTRNMRRKRRRDNSSTTSDAVPPTAPSVRSVRSKRSTLMGVGGTTATNYQPNCHICLARFEHRCTIIRELPCGHIFHTECIDEFLIQNSSLCPTCKHCMLPRGYSPRITNGMVRRERALRRLRERVDLEEYSIISGDTKLKTWGKKLFSSSHSDSPPSSQLDNVPMKLLAISKKESDVVGPRDLSDNASRVSTPPDCLVDLMIPDSTDVVTVPPATAKTRPQKCKPKALRVLPTQPEDAELSLKPTAPNRRGSPSSFARERMRQIADNNAPFDDPDGSRSKCESWPIHPYIHQQLQ</sequence>
<name>A0A9P7SJ06_9HYPO</name>